<dbReference type="PANTHER" id="PTHR35333">
    <property type="entry name" value="BETA-LACTAMASE"/>
    <property type="match status" value="1"/>
</dbReference>
<keyword evidence="3" id="KW-1185">Reference proteome</keyword>
<evidence type="ECO:0000313" key="2">
    <source>
        <dbReference type="EMBL" id="MFC1800417.1"/>
    </source>
</evidence>
<feature type="non-terminal residue" evidence="2">
    <location>
        <position position="446"/>
    </location>
</feature>
<dbReference type="InterPro" id="IPR045155">
    <property type="entry name" value="Beta-lactam_cat"/>
</dbReference>
<dbReference type="InterPro" id="IPR012338">
    <property type="entry name" value="Beta-lactam/transpept-like"/>
</dbReference>
<sequence>MNRREFTKTLFAFGGLTLASPWSSICRATATAYDVSFIWHSDLEAALDYMEEVGTILGPEIRRKLRIVRGDSGNYGIVFDCDCGSEPAAQKIAREQSVALVEEGYEKAAIIRDSGYHELYNIVYGKGPNLDAHKKNYEAVSRTLGPDIKSRLVIEQTQDGEYALVFKRYGDRPSSMKIVKAHRADLEGTGIRVSFIRENNNDVVYGEASFLHEAFEKNPPPTKTVQQMDSDLEQRVESFVSNGRKEGQLASDEATSWSVYDFTSNTKLVTINEDIPRQAASMIKPFVALAFFHEAKRGTYVYGPKTRVLMERMIQRSSNSSTNRLIDLLGGPKAVNHLLTSNYASIFKQTRIVESIPPGGRTYRNLASAHDYSRFLYSLWKGRLPNSRELRRLMALPNRDRLYDSVPNIPKGTLIYHKTGTTSRLCGDFGILAARGNNGKRYPYTI</sequence>
<name>A0ABV6YQT7_UNCEI</name>
<accession>A0ABV6YQT7</accession>
<organism evidence="2 3">
    <name type="scientific">Eiseniibacteriota bacterium</name>
    <dbReference type="NCBI Taxonomy" id="2212470"/>
    <lineage>
        <taxon>Bacteria</taxon>
        <taxon>Candidatus Eiseniibacteriota</taxon>
    </lineage>
</organism>
<keyword evidence="2" id="KW-0378">Hydrolase</keyword>
<reference evidence="2 3" key="1">
    <citation type="submission" date="2024-09" db="EMBL/GenBank/DDBJ databases">
        <authorList>
            <person name="D'Angelo T."/>
        </authorList>
    </citation>
    <scope>NUCLEOTIDE SEQUENCE [LARGE SCALE GENOMIC DNA]</scope>
    <source>
        <strain evidence="2">SAG AM-311-F02</strain>
    </source>
</reference>
<comment type="caution">
    <text evidence="2">The sequence shown here is derived from an EMBL/GenBank/DDBJ whole genome shotgun (WGS) entry which is preliminary data.</text>
</comment>
<dbReference type="Gene3D" id="3.40.710.10">
    <property type="entry name" value="DD-peptidase/beta-lactamase superfamily"/>
    <property type="match status" value="1"/>
</dbReference>
<dbReference type="Proteomes" id="UP001594288">
    <property type="component" value="Unassembled WGS sequence"/>
</dbReference>
<dbReference type="InterPro" id="IPR000871">
    <property type="entry name" value="Beta-lactam_class-A"/>
</dbReference>
<dbReference type="GO" id="GO:0016787">
    <property type="term" value="F:hydrolase activity"/>
    <property type="evidence" value="ECO:0007669"/>
    <property type="project" value="UniProtKB-KW"/>
</dbReference>
<dbReference type="PANTHER" id="PTHR35333:SF3">
    <property type="entry name" value="BETA-LACTAMASE-TYPE TRANSPEPTIDASE FOLD CONTAINING PROTEIN"/>
    <property type="match status" value="1"/>
</dbReference>
<proteinExistence type="predicted"/>
<protein>
    <submittedName>
        <fullName evidence="2">Serine hydrolase</fullName>
    </submittedName>
</protein>
<evidence type="ECO:0000313" key="3">
    <source>
        <dbReference type="Proteomes" id="UP001594288"/>
    </source>
</evidence>
<evidence type="ECO:0000259" key="1">
    <source>
        <dbReference type="Pfam" id="PF13354"/>
    </source>
</evidence>
<dbReference type="SUPFAM" id="SSF56601">
    <property type="entry name" value="beta-lactamase/transpeptidase-like"/>
    <property type="match status" value="1"/>
</dbReference>
<gene>
    <name evidence="2" type="ORF">ACFL2Z_05895</name>
</gene>
<feature type="domain" description="Beta-lactamase class A catalytic" evidence="1">
    <location>
        <begin position="307"/>
        <end position="442"/>
    </location>
</feature>
<dbReference type="EMBL" id="JBHPEI010000153">
    <property type="protein sequence ID" value="MFC1800417.1"/>
    <property type="molecule type" value="Genomic_DNA"/>
</dbReference>
<dbReference type="Pfam" id="PF13354">
    <property type="entry name" value="Beta-lactamase2"/>
    <property type="match status" value="1"/>
</dbReference>